<dbReference type="RefSeq" id="WP_262802361.1">
    <property type="nucleotide sequence ID" value="NZ_CP110533.1"/>
</dbReference>
<reference evidence="2 3" key="1">
    <citation type="submission" date="2022-10" db="EMBL/GenBank/DDBJ databases">
        <title>Dissemination of Carbapenem-producing Enterobacteriaceae in the natural water sources, Central Thailand.</title>
        <authorList>
            <person name="Songsaeng W."/>
            <person name="Prapasarakul N."/>
            <person name="Am-In N."/>
            <person name="Wongsurawat T."/>
            <person name="Sirichokchatchawan W."/>
        </authorList>
    </citation>
    <scope>NUCLEOTIDE SEQUENCE [LARGE SCALE GENOMIC DNA]</scope>
    <source>
        <strain evidence="2 3">WS12-3</strain>
    </source>
</reference>
<evidence type="ECO:0000313" key="2">
    <source>
        <dbReference type="EMBL" id="WFC82718.1"/>
    </source>
</evidence>
<dbReference type="EMBL" id="CP110533">
    <property type="protein sequence ID" value="WFC82718.1"/>
    <property type="molecule type" value="Genomic_DNA"/>
</dbReference>
<accession>A0ABY8E0L4</accession>
<protein>
    <submittedName>
        <fullName evidence="2">Uncharacterized protein</fullName>
    </submittedName>
</protein>
<keyword evidence="3" id="KW-1185">Reference proteome</keyword>
<organism evidence="2 3">
    <name type="scientific">Enterobacter quasiroggenkampii</name>
    <dbReference type="NCBI Taxonomy" id="2497436"/>
    <lineage>
        <taxon>Bacteria</taxon>
        <taxon>Pseudomonadati</taxon>
        <taxon>Pseudomonadota</taxon>
        <taxon>Gammaproteobacteria</taxon>
        <taxon>Enterobacterales</taxon>
        <taxon>Enterobacteriaceae</taxon>
        <taxon>Enterobacter</taxon>
    </lineage>
</organism>
<name>A0ABY8E0L4_9ENTR</name>
<sequence length="173" mass="18694">MDDLFDAIDKATQCSFGRACSSDDSNQESKPNVAGNMTDNEKAEYGGAGSGTPGGWEPQDEENARNNEAHNSANGKNLSSELVGKEIAGGHAFEKHVLQQGEFTGLGIRTRARFARHIENDVKNPTSTKELNNGRSAYWDQSTGTVVIRNPKASDGGTAFRPVNGRAYFDNLR</sequence>
<gene>
    <name evidence="2" type="ORF">OM418_00295</name>
</gene>
<dbReference type="Proteomes" id="UP001219309">
    <property type="component" value="Chromosome"/>
</dbReference>
<feature type="compositionally biased region" description="Polar residues" evidence="1">
    <location>
        <begin position="69"/>
        <end position="80"/>
    </location>
</feature>
<evidence type="ECO:0000256" key="1">
    <source>
        <dbReference type="SAM" id="MobiDB-lite"/>
    </source>
</evidence>
<proteinExistence type="predicted"/>
<feature type="region of interest" description="Disordered" evidence="1">
    <location>
        <begin position="16"/>
        <end position="82"/>
    </location>
</feature>
<evidence type="ECO:0000313" key="3">
    <source>
        <dbReference type="Proteomes" id="UP001219309"/>
    </source>
</evidence>
<feature type="compositionally biased region" description="Polar residues" evidence="1">
    <location>
        <begin position="22"/>
        <end position="38"/>
    </location>
</feature>